<dbReference type="PROSITE" id="PS50002">
    <property type="entry name" value="SH3"/>
    <property type="match status" value="1"/>
</dbReference>
<dbReference type="InterPro" id="IPR001452">
    <property type="entry name" value="SH3_domain"/>
</dbReference>
<dbReference type="SUPFAM" id="SSF50044">
    <property type="entry name" value="SH3-domain"/>
    <property type="match status" value="1"/>
</dbReference>
<comment type="caution">
    <text evidence="4">The sequence shown here is derived from an EMBL/GenBank/DDBJ whole genome shotgun (WGS) entry which is preliminary data.</text>
</comment>
<evidence type="ECO:0000259" key="3">
    <source>
        <dbReference type="PROSITE" id="PS50002"/>
    </source>
</evidence>
<sequence length="76" mass="8419">MSGCGARTTLHSPSTLLDSLLVQTLHHRLATDNGHLSFNRGDILTVVVEVDDRYLLCCHNDRKGLVPRASVIIHEE</sequence>
<protein>
    <recommendedName>
        <fullName evidence="3">SH3 domain-containing protein</fullName>
    </recommendedName>
</protein>
<dbReference type="OrthoDB" id="9884296at2759"/>
<dbReference type="Proteomes" id="UP000324222">
    <property type="component" value="Unassembled WGS sequence"/>
</dbReference>
<accession>A0A5B7DHU4</accession>
<dbReference type="InterPro" id="IPR047343">
    <property type="entry name" value="RUSC1_2"/>
</dbReference>
<dbReference type="EMBL" id="VSRR010000926">
    <property type="protein sequence ID" value="MPC20930.1"/>
    <property type="molecule type" value="Genomic_DNA"/>
</dbReference>
<dbReference type="PANTHER" id="PTHR15591">
    <property type="entry name" value="RUN AND SH3 DOMAIN CONTAINING"/>
    <property type="match status" value="1"/>
</dbReference>
<dbReference type="SMART" id="SM00326">
    <property type="entry name" value="SH3"/>
    <property type="match status" value="1"/>
</dbReference>
<reference evidence="4 5" key="1">
    <citation type="submission" date="2019-05" db="EMBL/GenBank/DDBJ databases">
        <title>Another draft genome of Portunus trituberculatus and its Hox gene families provides insights of decapod evolution.</title>
        <authorList>
            <person name="Jeong J.-H."/>
            <person name="Song I."/>
            <person name="Kim S."/>
            <person name="Choi T."/>
            <person name="Kim D."/>
            <person name="Ryu S."/>
            <person name="Kim W."/>
        </authorList>
    </citation>
    <scope>NUCLEOTIDE SEQUENCE [LARGE SCALE GENOMIC DNA]</scope>
    <source>
        <tissue evidence="4">Muscle</tissue>
    </source>
</reference>
<evidence type="ECO:0000256" key="2">
    <source>
        <dbReference type="PROSITE-ProRule" id="PRU00192"/>
    </source>
</evidence>
<dbReference type="Pfam" id="PF07653">
    <property type="entry name" value="SH3_2"/>
    <property type="match status" value="1"/>
</dbReference>
<feature type="domain" description="SH3" evidence="3">
    <location>
        <begin position="17"/>
        <end position="76"/>
    </location>
</feature>
<dbReference type="GO" id="GO:0031410">
    <property type="term" value="C:cytoplasmic vesicle"/>
    <property type="evidence" value="ECO:0007669"/>
    <property type="project" value="TreeGrafter"/>
</dbReference>
<dbReference type="Gene3D" id="2.30.30.40">
    <property type="entry name" value="SH3 Domains"/>
    <property type="match status" value="1"/>
</dbReference>
<proteinExistence type="predicted"/>
<gene>
    <name evidence="4" type="ORF">E2C01_013895</name>
</gene>
<dbReference type="InterPro" id="IPR036028">
    <property type="entry name" value="SH3-like_dom_sf"/>
</dbReference>
<dbReference type="AlphaFoldDB" id="A0A5B7DHU4"/>
<dbReference type="PANTHER" id="PTHR15591:SF13">
    <property type="entry name" value="RUN DOMAIN-CONTAINING PROTEIN"/>
    <property type="match status" value="1"/>
</dbReference>
<evidence type="ECO:0000256" key="1">
    <source>
        <dbReference type="ARBA" id="ARBA00022443"/>
    </source>
</evidence>
<keyword evidence="1 2" id="KW-0728">SH3 domain</keyword>
<organism evidence="4 5">
    <name type="scientific">Portunus trituberculatus</name>
    <name type="common">Swimming crab</name>
    <name type="synonym">Neptunus trituberculatus</name>
    <dbReference type="NCBI Taxonomy" id="210409"/>
    <lineage>
        <taxon>Eukaryota</taxon>
        <taxon>Metazoa</taxon>
        <taxon>Ecdysozoa</taxon>
        <taxon>Arthropoda</taxon>
        <taxon>Crustacea</taxon>
        <taxon>Multicrustacea</taxon>
        <taxon>Malacostraca</taxon>
        <taxon>Eumalacostraca</taxon>
        <taxon>Eucarida</taxon>
        <taxon>Decapoda</taxon>
        <taxon>Pleocyemata</taxon>
        <taxon>Brachyura</taxon>
        <taxon>Eubrachyura</taxon>
        <taxon>Portunoidea</taxon>
        <taxon>Portunidae</taxon>
        <taxon>Portuninae</taxon>
        <taxon>Portunus</taxon>
    </lineage>
</organism>
<keyword evidence="5" id="KW-1185">Reference proteome</keyword>
<name>A0A5B7DHU4_PORTR</name>
<evidence type="ECO:0000313" key="4">
    <source>
        <dbReference type="EMBL" id="MPC20930.1"/>
    </source>
</evidence>
<evidence type="ECO:0000313" key="5">
    <source>
        <dbReference type="Proteomes" id="UP000324222"/>
    </source>
</evidence>